<dbReference type="KEGG" id="sfol:H3H32_03495"/>
<reference evidence="1 2" key="1">
    <citation type="submission" date="2020-07" db="EMBL/GenBank/DDBJ databases">
        <title>Spirosoma foliorum sp. nov., isolated from the leaves on the Nejang mountain Korea, Republic of.</title>
        <authorList>
            <person name="Ho H."/>
            <person name="Lee Y.-J."/>
            <person name="Nurcahyanto D.-A."/>
            <person name="Kim S.-G."/>
        </authorList>
    </citation>
    <scope>NUCLEOTIDE SEQUENCE [LARGE SCALE GENOMIC DNA]</scope>
    <source>
        <strain evidence="1 2">PL0136</strain>
    </source>
</reference>
<dbReference type="RefSeq" id="WP_182461290.1">
    <property type="nucleotide sequence ID" value="NZ_CP059732.1"/>
</dbReference>
<name>A0A7G5GYU2_9BACT</name>
<accession>A0A7G5GYU2</accession>
<keyword evidence="2" id="KW-1185">Reference proteome</keyword>
<proteinExistence type="predicted"/>
<evidence type="ECO:0000313" key="1">
    <source>
        <dbReference type="EMBL" id="QMW04034.1"/>
    </source>
</evidence>
<dbReference type="EMBL" id="CP059732">
    <property type="protein sequence ID" value="QMW04034.1"/>
    <property type="molecule type" value="Genomic_DNA"/>
</dbReference>
<dbReference type="Proteomes" id="UP000515369">
    <property type="component" value="Chromosome"/>
</dbReference>
<protein>
    <submittedName>
        <fullName evidence="1">Uncharacterized protein</fullName>
    </submittedName>
</protein>
<gene>
    <name evidence="1" type="ORF">H3H32_03495</name>
</gene>
<sequence>MDQPPFSHTDFIDRANYFIGLPITASAVQVNSLFWFSRLALESLIDHTDACFSYGPAWRLIGQTGEKNLQAYLRGEDVALERLKANVAESLLLLPQ</sequence>
<organism evidence="1 2">
    <name type="scientific">Spirosoma foliorum</name>
    <dbReference type="NCBI Taxonomy" id="2710596"/>
    <lineage>
        <taxon>Bacteria</taxon>
        <taxon>Pseudomonadati</taxon>
        <taxon>Bacteroidota</taxon>
        <taxon>Cytophagia</taxon>
        <taxon>Cytophagales</taxon>
        <taxon>Cytophagaceae</taxon>
        <taxon>Spirosoma</taxon>
    </lineage>
</organism>
<evidence type="ECO:0000313" key="2">
    <source>
        <dbReference type="Proteomes" id="UP000515369"/>
    </source>
</evidence>
<dbReference type="AlphaFoldDB" id="A0A7G5GYU2"/>